<dbReference type="SUPFAM" id="SSF141523">
    <property type="entry name" value="L,D-transpeptidase catalytic domain-like"/>
    <property type="match status" value="1"/>
</dbReference>
<feature type="signal peptide" evidence="8">
    <location>
        <begin position="1"/>
        <end position="23"/>
    </location>
</feature>
<evidence type="ECO:0000256" key="4">
    <source>
        <dbReference type="ARBA" id="ARBA00022960"/>
    </source>
</evidence>
<name>A0ABY4C7Z2_9BACT</name>
<evidence type="ECO:0000256" key="6">
    <source>
        <dbReference type="ARBA" id="ARBA00023316"/>
    </source>
</evidence>
<evidence type="ECO:0000313" key="10">
    <source>
        <dbReference type="EMBL" id="UOF00584.1"/>
    </source>
</evidence>
<dbReference type="Pfam" id="PF03734">
    <property type="entry name" value="YkuD"/>
    <property type="match status" value="1"/>
</dbReference>
<feature type="domain" description="L,D-TPase catalytic" evidence="9">
    <location>
        <begin position="65"/>
        <end position="212"/>
    </location>
</feature>
<dbReference type="InterPro" id="IPR038063">
    <property type="entry name" value="Transpep_catalytic_dom"/>
</dbReference>
<reference evidence="10" key="1">
    <citation type="submission" date="2022-03" db="EMBL/GenBank/DDBJ databases">
        <title>Genome Identification and Characterization of new species Bdellovibrio reynosense LBG001 sp. nov. from a Mexico soil sample.</title>
        <authorList>
            <person name="Camilli A."/>
            <person name="Ajao Y."/>
            <person name="Guo X."/>
        </authorList>
    </citation>
    <scope>NUCLEOTIDE SEQUENCE</scope>
    <source>
        <strain evidence="10">LBG001</strain>
    </source>
</reference>
<feature type="active site" description="Proton donor/acceptor" evidence="7">
    <location>
        <position position="161"/>
    </location>
</feature>
<comment type="similarity">
    <text evidence="2">Belongs to the YkuD family.</text>
</comment>
<gene>
    <name evidence="10" type="ORF">MNR06_12835</name>
</gene>
<dbReference type="PROSITE" id="PS52029">
    <property type="entry name" value="LD_TPASE"/>
    <property type="match status" value="1"/>
</dbReference>
<evidence type="ECO:0000256" key="7">
    <source>
        <dbReference type="PROSITE-ProRule" id="PRU01373"/>
    </source>
</evidence>
<evidence type="ECO:0000256" key="3">
    <source>
        <dbReference type="ARBA" id="ARBA00022679"/>
    </source>
</evidence>
<evidence type="ECO:0000313" key="11">
    <source>
        <dbReference type="Proteomes" id="UP000830116"/>
    </source>
</evidence>
<dbReference type="InterPro" id="IPR005490">
    <property type="entry name" value="LD_TPept_cat_dom"/>
</dbReference>
<sequence>MKRLVTVFSLLLVAMLLSVQSFAQSKKNLMIEDTYEAPVGRLFNEAAYFKGNTYLNEYTNVIVINKAAKGPTAQTLRLYTNRQLILTTDVSTGREDIEKIGAVRGVVNKIFKGATSSHWRHTTRGFYSVKRIEGPNYRSGESKFKMPYAMFFNEKRGLAVHQVPPDLSGGESAGEAMLGQRASSGCVRVHKNTIYQIHATVVAADRGHIPVLDTKTGQPLRDQYGQVRYERGYKTLVIVEEY</sequence>
<evidence type="ECO:0000256" key="1">
    <source>
        <dbReference type="ARBA" id="ARBA00004752"/>
    </source>
</evidence>
<feature type="active site" description="Nucleophile" evidence="7">
    <location>
        <position position="186"/>
    </location>
</feature>
<dbReference type="Proteomes" id="UP000830116">
    <property type="component" value="Chromosome"/>
</dbReference>
<dbReference type="RefSeq" id="WP_243536682.1">
    <property type="nucleotide sequence ID" value="NZ_CP093442.1"/>
</dbReference>
<dbReference type="Gene3D" id="2.40.440.10">
    <property type="entry name" value="L,D-transpeptidase catalytic domain-like"/>
    <property type="match status" value="1"/>
</dbReference>
<keyword evidence="11" id="KW-1185">Reference proteome</keyword>
<evidence type="ECO:0000256" key="2">
    <source>
        <dbReference type="ARBA" id="ARBA00005992"/>
    </source>
</evidence>
<dbReference type="EMBL" id="CP093442">
    <property type="protein sequence ID" value="UOF00584.1"/>
    <property type="molecule type" value="Genomic_DNA"/>
</dbReference>
<accession>A0ABY4C7Z2</accession>
<evidence type="ECO:0000256" key="8">
    <source>
        <dbReference type="SAM" id="SignalP"/>
    </source>
</evidence>
<keyword evidence="5 7" id="KW-0573">Peptidoglycan synthesis</keyword>
<organism evidence="10 11">
    <name type="scientific">Bdellovibrio reynosensis</name>
    <dbReference type="NCBI Taxonomy" id="2835041"/>
    <lineage>
        <taxon>Bacteria</taxon>
        <taxon>Pseudomonadati</taxon>
        <taxon>Bdellovibrionota</taxon>
        <taxon>Bdellovibrionia</taxon>
        <taxon>Bdellovibrionales</taxon>
        <taxon>Pseudobdellovibrionaceae</taxon>
        <taxon>Bdellovibrio</taxon>
    </lineage>
</organism>
<keyword evidence="3" id="KW-0808">Transferase</keyword>
<keyword evidence="4 7" id="KW-0133">Cell shape</keyword>
<evidence type="ECO:0000259" key="9">
    <source>
        <dbReference type="PROSITE" id="PS52029"/>
    </source>
</evidence>
<protein>
    <submittedName>
        <fullName evidence="10">L,D-transpeptidase</fullName>
    </submittedName>
</protein>
<comment type="pathway">
    <text evidence="1 7">Cell wall biogenesis; peptidoglycan biosynthesis.</text>
</comment>
<evidence type="ECO:0000256" key="5">
    <source>
        <dbReference type="ARBA" id="ARBA00022984"/>
    </source>
</evidence>
<feature type="chain" id="PRO_5046093106" evidence="8">
    <location>
        <begin position="24"/>
        <end position="242"/>
    </location>
</feature>
<dbReference type="CDD" id="cd16913">
    <property type="entry name" value="YkuD_like"/>
    <property type="match status" value="1"/>
</dbReference>
<keyword evidence="6 7" id="KW-0961">Cell wall biogenesis/degradation</keyword>
<proteinExistence type="inferred from homology"/>
<keyword evidence="8" id="KW-0732">Signal</keyword>